<keyword evidence="2" id="KW-1185">Reference proteome</keyword>
<dbReference type="Pfam" id="PF14019">
    <property type="entry name" value="DUF4235"/>
    <property type="match status" value="1"/>
</dbReference>
<sequence length="87" mass="8715">MKSSGMKMLALTGVAFALPALVDRVARRVAGRGFSAITGAAPPRNPATPGVSWGQAILWTALAGAIGGVARMSARRALSGAGLPAEE</sequence>
<dbReference type="EMBL" id="CP051774">
    <property type="protein sequence ID" value="QJE94501.1"/>
    <property type="molecule type" value="Genomic_DNA"/>
</dbReference>
<dbReference type="RefSeq" id="WP_169452722.1">
    <property type="nucleotide sequence ID" value="NZ_CP051774.1"/>
</dbReference>
<reference evidence="1 2" key="1">
    <citation type="submission" date="2020-04" db="EMBL/GenBank/DDBJ databases">
        <title>Luteolibacter sp. G-1-1-1 isolated from soil.</title>
        <authorList>
            <person name="Dahal R.H."/>
        </authorList>
    </citation>
    <scope>NUCLEOTIDE SEQUENCE [LARGE SCALE GENOMIC DNA]</scope>
    <source>
        <strain evidence="1 2">G-1-1-1</strain>
    </source>
</reference>
<dbReference type="InterPro" id="IPR025329">
    <property type="entry name" value="DUF4235"/>
</dbReference>
<proteinExistence type="predicted"/>
<accession>A0A858RCY3</accession>
<name>A0A858RCY3_9BACT</name>
<evidence type="ECO:0000313" key="2">
    <source>
        <dbReference type="Proteomes" id="UP000501812"/>
    </source>
</evidence>
<evidence type="ECO:0000313" key="1">
    <source>
        <dbReference type="EMBL" id="QJE94501.1"/>
    </source>
</evidence>
<dbReference type="AlphaFoldDB" id="A0A858RCY3"/>
<organism evidence="1 2">
    <name type="scientific">Luteolibacter luteus</name>
    <dbReference type="NCBI Taxonomy" id="2728835"/>
    <lineage>
        <taxon>Bacteria</taxon>
        <taxon>Pseudomonadati</taxon>
        <taxon>Verrucomicrobiota</taxon>
        <taxon>Verrucomicrobiia</taxon>
        <taxon>Verrucomicrobiales</taxon>
        <taxon>Verrucomicrobiaceae</taxon>
        <taxon>Luteolibacter</taxon>
    </lineage>
</organism>
<dbReference type="Proteomes" id="UP000501812">
    <property type="component" value="Chromosome"/>
</dbReference>
<dbReference type="KEGG" id="luo:HHL09_01425"/>
<protein>
    <submittedName>
        <fullName evidence="1">DUF4235 domain-containing protein</fullName>
    </submittedName>
</protein>
<gene>
    <name evidence="1" type="ORF">HHL09_01425</name>
</gene>